<dbReference type="InterPro" id="IPR057989">
    <property type="entry name" value="TPR_RPAP1/MINIYO-like"/>
</dbReference>
<dbReference type="Proteomes" id="UP000886998">
    <property type="component" value="Unassembled WGS sequence"/>
</dbReference>
<accession>A0A8X6MCN6</accession>
<evidence type="ECO:0000259" key="5">
    <source>
        <dbReference type="Pfam" id="PF08620"/>
    </source>
</evidence>
<comment type="similarity">
    <text evidence="2">Belongs to the RPAP1 family.</text>
</comment>
<evidence type="ECO:0000256" key="1">
    <source>
        <dbReference type="ARBA" id="ARBA00004123"/>
    </source>
</evidence>
<gene>
    <name evidence="8" type="primary">Rpap1</name>
    <name evidence="8" type="ORF">TNIN_439832</name>
</gene>
<dbReference type="OrthoDB" id="348201at2759"/>
<feature type="domain" description="RPAP1/MINIYO-like TPR repeats" evidence="7">
    <location>
        <begin position="1000"/>
        <end position="1219"/>
    </location>
</feature>
<dbReference type="InterPro" id="IPR013929">
    <property type="entry name" value="RPAP1_C"/>
</dbReference>
<evidence type="ECO:0000313" key="8">
    <source>
        <dbReference type="EMBL" id="GFS40380.1"/>
    </source>
</evidence>
<keyword evidence="3" id="KW-0804">Transcription</keyword>
<dbReference type="Pfam" id="PF08621">
    <property type="entry name" value="RPAP1_N"/>
    <property type="match status" value="1"/>
</dbReference>
<evidence type="ECO:0000259" key="7">
    <source>
        <dbReference type="Pfam" id="PF25766"/>
    </source>
</evidence>
<name>A0A8X6MCN6_9ARAC</name>
<keyword evidence="9" id="KW-1185">Reference proteome</keyword>
<reference evidence="8" key="1">
    <citation type="submission" date="2020-08" db="EMBL/GenBank/DDBJ databases">
        <title>Multicomponent nature underlies the extraordinary mechanical properties of spider dragline silk.</title>
        <authorList>
            <person name="Kono N."/>
            <person name="Nakamura H."/>
            <person name="Mori M."/>
            <person name="Yoshida Y."/>
            <person name="Ohtoshi R."/>
            <person name="Malay A.D."/>
            <person name="Moran D.A.P."/>
            <person name="Tomita M."/>
            <person name="Numata K."/>
            <person name="Arakawa K."/>
        </authorList>
    </citation>
    <scope>NUCLEOTIDE SEQUENCE</scope>
</reference>
<dbReference type="Gene3D" id="1.25.10.10">
    <property type="entry name" value="Leucine-rich Repeat Variant"/>
    <property type="match status" value="1"/>
</dbReference>
<dbReference type="PANTHER" id="PTHR21483">
    <property type="entry name" value="RNA POLYMERASE II-ASSOCIATED PROTEIN 1"/>
    <property type="match status" value="1"/>
</dbReference>
<dbReference type="Pfam" id="PF25766">
    <property type="entry name" value="TPR_RPAP1"/>
    <property type="match status" value="1"/>
</dbReference>
<evidence type="ECO:0000256" key="3">
    <source>
        <dbReference type="ARBA" id="ARBA00023163"/>
    </source>
</evidence>
<dbReference type="InterPro" id="IPR011989">
    <property type="entry name" value="ARM-like"/>
</dbReference>
<protein>
    <submittedName>
        <fullName evidence="8">RNA polymerase II-associated protein 1</fullName>
    </submittedName>
</protein>
<keyword evidence="4" id="KW-0539">Nucleus</keyword>
<evidence type="ECO:0000256" key="2">
    <source>
        <dbReference type="ARBA" id="ARBA00009953"/>
    </source>
</evidence>
<dbReference type="GO" id="GO:0006366">
    <property type="term" value="P:transcription by RNA polymerase II"/>
    <property type="evidence" value="ECO:0007669"/>
    <property type="project" value="InterPro"/>
</dbReference>
<dbReference type="Pfam" id="PF08620">
    <property type="entry name" value="RPAP1_C"/>
    <property type="match status" value="1"/>
</dbReference>
<evidence type="ECO:0000313" key="9">
    <source>
        <dbReference type="Proteomes" id="UP000886998"/>
    </source>
</evidence>
<dbReference type="InterPro" id="IPR013930">
    <property type="entry name" value="RPAP1_N"/>
</dbReference>
<sequence length="1281" mass="147366">MLHQSIKKNIKRPSGKETDDDLIKEQELFLKKKIKPVVNITRKYEKDNILKEEQMNDETPTGRDDLGMYFIQERKVVFDVQERDVSLSEPFVFKPSTISSCDVSSIFKKKIKQSEFRAKKNSQCIFAQLLEKTDSAGKEASFSNSSLTCSIVDGSGLSSDKQDIELKKIHEENLAKISTMSKEEIFHHQNQLKKYLDPSIIKFIQNKSNKRKDTTLSFTTNKESSDKILRKEGKDDCDALILEKALESEKNNSIIEEIPDQSSHVKNKNIDIPLETKELLECSNKGKWRNMNKIEKEKLEWMSNLPKANPINLKTGFTARFDFEGKLLAHDLETPTHKGLHHHGKEPEVAGYSLEELFLLARSTLQSQRITALHTIAHILENYWYGMMDGCFDNPLLPMILEAGIVPLLRWALDDTSVTSVAATVSAIHNLLISKSDEICLQRTFCWLNGHLIPHLEPEDLIEPNVVLEELTDADLIKLDVIKAFLRMDILPRFLYILQVLQPPPLVCKLIIDICARLAQHSVESANQMISHSKLLDLIFEKFLPLKWQYVDICRSPDTVNFSCPLPAAMKFIRIVISSDREFASYMISHYDLISIIMVYLTLQPNDQKVTFQDIQELMIESLKTFQVLLCYGLAYDVFLELFPIFVKQMEFCLSLDLNLDRTKHKQDFEYATHLLKTLEAIAVISVKDLGNSSSLAMNTIFNKAVTCLKKWLWQLSQEKCHDHGIALLAANVNLVSTCYEKCHEGFVCEIWEHCSGVKEVFNSYFVPCIKSQIFESLLGKLKSCSLLLNSCKSGNMRDSKTLISVGSILWKSDIVPVLQENSPIPLLLAFLRFCILLKELFNDTDNLPLKEFIQNESVIEYLKSINDGRLNASNWFSKFESHMIIQILKLASMVVSSDYSFWYKGAISILPNLKTPQEYLVEDVFETIVFNPTFVISNNEEIHTEIRNKLPFIAKCYTTFLLNSDALSLSKKLFLRSADVTTIAFLSTSQFLLSKDWCYQPVVKEYYNSKQSSEKNNDLTSKNNSLLTSNLEWIYLCHDLHLPLLNGIPGAVEFCYLCMFYLLDGDFCYTPDVKQLLKNCLLALLNYKKIKLTKVKWENINEFDDLYSEMLNQFEAVSYGDLLFGNFILFPLQQCYSSRWKKVLFNDYPQVLQFLRVPFSELLIPLQNYLEPFETDIDVLLDYCKFLIIGTLTHVRCPVLYLMAIHHINHFIFAKHDEPTQLQRRLLSAVLQSKNKIVRHQILLYSEVDVKSEFGFSVYQELLPADQKHLSDIIGCPVNV</sequence>
<organism evidence="8 9">
    <name type="scientific">Trichonephila inaurata madagascariensis</name>
    <dbReference type="NCBI Taxonomy" id="2747483"/>
    <lineage>
        <taxon>Eukaryota</taxon>
        <taxon>Metazoa</taxon>
        <taxon>Ecdysozoa</taxon>
        <taxon>Arthropoda</taxon>
        <taxon>Chelicerata</taxon>
        <taxon>Arachnida</taxon>
        <taxon>Araneae</taxon>
        <taxon>Araneomorphae</taxon>
        <taxon>Entelegynae</taxon>
        <taxon>Araneoidea</taxon>
        <taxon>Nephilidae</taxon>
        <taxon>Trichonephila</taxon>
        <taxon>Trichonephila inaurata</taxon>
    </lineage>
</organism>
<dbReference type="PANTHER" id="PTHR21483:SF18">
    <property type="entry name" value="RNA POLYMERASE II-ASSOCIATED PROTEIN 1"/>
    <property type="match status" value="1"/>
</dbReference>
<dbReference type="EMBL" id="BMAV01025303">
    <property type="protein sequence ID" value="GFS40380.1"/>
    <property type="molecule type" value="Genomic_DNA"/>
</dbReference>
<comment type="caution">
    <text evidence="8">The sequence shown here is derived from an EMBL/GenBank/DDBJ whole genome shotgun (WGS) entry which is preliminary data.</text>
</comment>
<comment type="subcellular location">
    <subcellularLocation>
        <location evidence="1">Nucleus</location>
    </subcellularLocation>
</comment>
<evidence type="ECO:0000259" key="6">
    <source>
        <dbReference type="Pfam" id="PF08621"/>
    </source>
</evidence>
<dbReference type="InterPro" id="IPR039913">
    <property type="entry name" value="RPAP1/Rba50"/>
</dbReference>
<feature type="domain" description="RPAP1 C-terminal" evidence="5">
    <location>
        <begin position="319"/>
        <end position="382"/>
    </location>
</feature>
<proteinExistence type="inferred from homology"/>
<feature type="domain" description="RPAP1 N-terminal" evidence="6">
    <location>
        <begin position="167"/>
        <end position="211"/>
    </location>
</feature>
<evidence type="ECO:0000256" key="4">
    <source>
        <dbReference type="ARBA" id="ARBA00023242"/>
    </source>
</evidence>